<protein>
    <recommendedName>
        <fullName evidence="2">Putative 4-hydroxy-4-methyl-2-oxoglutarate aldolase</fullName>
    </recommendedName>
    <alternativeName>
        <fullName evidence="3">Regulator of ribonuclease activity homolog</fullName>
    </alternativeName>
    <alternativeName>
        <fullName evidence="4">RraA-like protein</fullName>
    </alternativeName>
</protein>
<sequence length="234" mass="24074">MPAFVLRPMPAMLPAALLDQARMVCAATIGHFRFLGFPDGGIRPIGSDDRIAGTAVTLALPGMDSTLLHHIAGMLGPGFILVIDRLGDQRHACIGGGVAVALKKTGVEGVVVDGPCTDPDEVQAAGLPLWSRGTSPITTRLQGLGGAFNLPVSIGGAVVMPGDLIIADVGGIVAIPPVEAEAAVFRAAEMEAAENRMLPRLDEGESLGDISGATAMIKKATSVLTEALALQERR</sequence>
<comment type="cofactor">
    <cofactor evidence="5">
        <name>Mg(2+)</name>
        <dbReference type="ChEBI" id="CHEBI:18420"/>
    </cofactor>
</comment>
<proteinExistence type="predicted"/>
<keyword evidence="5" id="KW-0479">Metal-binding</keyword>
<reference evidence="6 7" key="1">
    <citation type="submission" date="2020-08" db="EMBL/GenBank/DDBJ databases">
        <title>Genomic Encyclopedia of Type Strains, Phase IV (KMG-IV): sequencing the most valuable type-strain genomes for metagenomic binning, comparative biology and taxonomic classification.</title>
        <authorList>
            <person name="Goeker M."/>
        </authorList>
    </citation>
    <scope>NUCLEOTIDE SEQUENCE [LARGE SCALE GENOMIC DNA]</scope>
    <source>
        <strain evidence="6 7">DSM 25079</strain>
    </source>
</reference>
<dbReference type="Gene3D" id="3.50.30.40">
    <property type="entry name" value="Ribonuclease E inhibitor RraA/RraA-like"/>
    <property type="match status" value="1"/>
</dbReference>
<accession>A0A7W9AG83</accession>
<evidence type="ECO:0000256" key="5">
    <source>
        <dbReference type="PIRSR" id="PIRSR605493-1"/>
    </source>
</evidence>
<dbReference type="PANTHER" id="PTHR33254:SF4">
    <property type="entry name" value="4-HYDROXY-4-METHYL-2-OXOGLUTARATE ALDOLASE 3-RELATED"/>
    <property type="match status" value="1"/>
</dbReference>
<name>A0A7W9AG83_9SPHN</name>
<feature type="binding site" evidence="5">
    <location>
        <position position="118"/>
    </location>
    <ligand>
        <name>Mg(2+)</name>
        <dbReference type="ChEBI" id="CHEBI:18420"/>
    </ligand>
</feature>
<evidence type="ECO:0000256" key="3">
    <source>
        <dbReference type="ARBA" id="ARBA00029596"/>
    </source>
</evidence>
<dbReference type="SUPFAM" id="SSF89562">
    <property type="entry name" value="RraA-like"/>
    <property type="match status" value="1"/>
</dbReference>
<feature type="binding site" evidence="5">
    <location>
        <begin position="95"/>
        <end position="98"/>
    </location>
    <ligand>
        <name>substrate</name>
    </ligand>
</feature>
<evidence type="ECO:0000256" key="4">
    <source>
        <dbReference type="ARBA" id="ARBA00030169"/>
    </source>
</evidence>
<dbReference type="PANTHER" id="PTHR33254">
    <property type="entry name" value="4-HYDROXY-4-METHYL-2-OXOGLUTARATE ALDOLASE 3-RELATED"/>
    <property type="match status" value="1"/>
</dbReference>
<dbReference type="InterPro" id="IPR005493">
    <property type="entry name" value="RraA/RraA-like"/>
</dbReference>
<keyword evidence="7" id="KW-1185">Reference proteome</keyword>
<dbReference type="EMBL" id="JACIJC010000001">
    <property type="protein sequence ID" value="MBB5684957.1"/>
    <property type="molecule type" value="Genomic_DNA"/>
</dbReference>
<dbReference type="AlphaFoldDB" id="A0A7W9AG83"/>
<keyword evidence="5" id="KW-0460">Magnesium</keyword>
<evidence type="ECO:0000313" key="6">
    <source>
        <dbReference type="EMBL" id="MBB5684957.1"/>
    </source>
</evidence>
<comment type="cofactor">
    <cofactor evidence="1">
        <name>a divalent metal cation</name>
        <dbReference type="ChEBI" id="CHEBI:60240"/>
    </cofactor>
</comment>
<evidence type="ECO:0000313" key="7">
    <source>
        <dbReference type="Proteomes" id="UP000549617"/>
    </source>
</evidence>
<comment type="caution">
    <text evidence="6">The sequence shown here is derived from an EMBL/GenBank/DDBJ whole genome shotgun (WGS) entry which is preliminary data.</text>
</comment>
<evidence type="ECO:0000256" key="2">
    <source>
        <dbReference type="ARBA" id="ARBA00016549"/>
    </source>
</evidence>
<organism evidence="6 7">
    <name type="scientific">Sphingobium boeckii</name>
    <dbReference type="NCBI Taxonomy" id="1082345"/>
    <lineage>
        <taxon>Bacteria</taxon>
        <taxon>Pseudomonadati</taxon>
        <taxon>Pseudomonadota</taxon>
        <taxon>Alphaproteobacteria</taxon>
        <taxon>Sphingomonadales</taxon>
        <taxon>Sphingomonadaceae</taxon>
        <taxon>Sphingobium</taxon>
    </lineage>
</organism>
<dbReference type="InterPro" id="IPR036704">
    <property type="entry name" value="RraA/RraA-like_sf"/>
</dbReference>
<evidence type="ECO:0000256" key="1">
    <source>
        <dbReference type="ARBA" id="ARBA00001968"/>
    </source>
</evidence>
<dbReference type="Pfam" id="PF03737">
    <property type="entry name" value="RraA-like"/>
    <property type="match status" value="1"/>
</dbReference>
<gene>
    <name evidence="6" type="ORF">FHS49_000948</name>
</gene>
<dbReference type="GO" id="GO:0046872">
    <property type="term" value="F:metal ion binding"/>
    <property type="evidence" value="ECO:0007669"/>
    <property type="project" value="UniProtKB-KW"/>
</dbReference>
<dbReference type="RefSeq" id="WP_221240366.1">
    <property type="nucleotide sequence ID" value="NZ_JACIJC010000001.1"/>
</dbReference>
<dbReference type="CDD" id="cd16841">
    <property type="entry name" value="RraA_family"/>
    <property type="match status" value="1"/>
</dbReference>
<dbReference type="Proteomes" id="UP000549617">
    <property type="component" value="Unassembled WGS sequence"/>
</dbReference>